<accession>A0A7T8ARU4</accession>
<evidence type="ECO:0000313" key="2">
    <source>
        <dbReference type="EMBL" id="QQN89368.1"/>
    </source>
</evidence>
<gene>
    <name evidence="2" type="ORF">IAQ69_06870</name>
</gene>
<evidence type="ECO:0000313" key="3">
    <source>
        <dbReference type="Proteomes" id="UP000596079"/>
    </source>
</evidence>
<dbReference type="RefSeq" id="WP_179992344.1">
    <property type="nucleotide sequence ID" value="NZ_CP060811.1"/>
</dbReference>
<protein>
    <submittedName>
        <fullName evidence="2">Uncharacterized protein</fullName>
    </submittedName>
</protein>
<dbReference type="Proteomes" id="UP000596079">
    <property type="component" value="Chromosome"/>
</dbReference>
<feature type="signal peptide" evidence="1">
    <location>
        <begin position="1"/>
        <end position="23"/>
    </location>
</feature>
<reference evidence="2 3" key="1">
    <citation type="submission" date="2020-08" db="EMBL/GenBank/DDBJ databases">
        <title>Emergence of ISAba1-mediated novel tet(X) in Acinetobacter variabilis from a chicken farm.</title>
        <authorList>
            <person name="Peng K."/>
            <person name="Li R."/>
        </authorList>
    </citation>
    <scope>NUCLEOTIDE SEQUENCE [LARGE SCALE GENOMIC DNA]</scope>
    <source>
        <strain evidence="2 3">XM9F202-2</strain>
    </source>
</reference>
<evidence type="ECO:0000256" key="1">
    <source>
        <dbReference type="SAM" id="SignalP"/>
    </source>
</evidence>
<organism evidence="2 3">
    <name type="scientific">Acinetobacter variabilis</name>
    <dbReference type="NCBI Taxonomy" id="70346"/>
    <lineage>
        <taxon>Bacteria</taxon>
        <taxon>Pseudomonadati</taxon>
        <taxon>Pseudomonadota</taxon>
        <taxon>Gammaproteobacteria</taxon>
        <taxon>Moraxellales</taxon>
        <taxon>Moraxellaceae</taxon>
        <taxon>Acinetobacter</taxon>
    </lineage>
</organism>
<dbReference type="EMBL" id="CP060811">
    <property type="protein sequence ID" value="QQN89368.1"/>
    <property type="molecule type" value="Genomic_DNA"/>
</dbReference>
<proteinExistence type="predicted"/>
<dbReference type="PROSITE" id="PS51257">
    <property type="entry name" value="PROKAR_LIPOPROTEIN"/>
    <property type="match status" value="1"/>
</dbReference>
<sequence length="113" mass="12955">MKISLFIIALLALAITGCQKQQADVSAEPDPAVKAQFEQSDARLSAYLDKLDSSTISLEERTHILCEDYPKEYKTYYMPALIKLMPQEYEEQELLKDLKNALDFYKVKSNIQC</sequence>
<feature type="chain" id="PRO_5032446187" evidence="1">
    <location>
        <begin position="24"/>
        <end position="113"/>
    </location>
</feature>
<name>A0A7T8ARU4_9GAMM</name>
<keyword evidence="1" id="KW-0732">Signal</keyword>
<dbReference type="AlphaFoldDB" id="A0A7T8ARU4"/>